<comment type="caution">
    <text evidence="3">The sequence shown here is derived from an EMBL/GenBank/DDBJ whole genome shotgun (WGS) entry which is preliminary data.</text>
</comment>
<dbReference type="Proteomes" id="UP000886595">
    <property type="component" value="Unassembled WGS sequence"/>
</dbReference>
<evidence type="ECO:0000313" key="4">
    <source>
        <dbReference type="Proteomes" id="UP000886595"/>
    </source>
</evidence>
<keyword evidence="4" id="KW-1185">Reference proteome</keyword>
<dbReference type="FunFam" id="3.90.810.10:FF:000029">
    <property type="entry name" value="Elongation factor Ts, mitochondrial"/>
    <property type="match status" value="2"/>
</dbReference>
<dbReference type="InterPro" id="IPR000095">
    <property type="entry name" value="CRIB_dom"/>
</dbReference>
<accession>A0A8X7QVU7</accession>
<dbReference type="SMART" id="SM00285">
    <property type="entry name" value="PBD"/>
    <property type="match status" value="2"/>
</dbReference>
<dbReference type="Gene3D" id="3.90.810.10">
    <property type="entry name" value="CRIB domain"/>
    <property type="match status" value="2"/>
</dbReference>
<dbReference type="EMBL" id="JAAMPC010000012">
    <property type="protein sequence ID" value="KAG2277703.1"/>
    <property type="molecule type" value="Genomic_DNA"/>
</dbReference>
<sequence length="291" mass="31421">MIESGKEEEEEIEIGNPTDVKHVAHIGWDGPSSTPASAPSWMNEFKDGAGLESGQGGGEDDSSARCMSECGGRTRDLPKLPKSTRKAASEKVLQQEKYHRIKPTESGKEEEEEIEIGNPTDVKHVAHIGWDGPSSTPASAPSWMNEFKDGAGLESGQGGGEDDSSARCMSECGGRTRDLPKLPKSTRKAASEKGSPTREISSDKTKRRSSKKGTTSSSRRPKEVSELNEFSSWSSPGTGSLPEVPKKSRRKKKTKETGGGSTRSIGRSDVDNMSETGSVRSMPQFDNRDDF</sequence>
<proteinExistence type="predicted"/>
<dbReference type="InterPro" id="IPR036936">
    <property type="entry name" value="CRIB_dom_sf"/>
</dbReference>
<feature type="domain" description="CRIB" evidence="2">
    <location>
        <begin position="14"/>
        <end position="27"/>
    </location>
</feature>
<evidence type="ECO:0000313" key="3">
    <source>
        <dbReference type="EMBL" id="KAG2277703.1"/>
    </source>
</evidence>
<evidence type="ECO:0000256" key="1">
    <source>
        <dbReference type="SAM" id="MobiDB-lite"/>
    </source>
</evidence>
<protein>
    <recommendedName>
        <fullName evidence="2">CRIB domain-containing protein</fullName>
    </recommendedName>
</protein>
<feature type="compositionally biased region" description="Polar residues" evidence="1">
    <location>
        <begin position="228"/>
        <end position="238"/>
    </location>
</feature>
<name>A0A8X7QVU7_BRACI</name>
<dbReference type="PANTHER" id="PTHR46325">
    <property type="entry name" value="CRIB DOMAIN-CONTAINING PROTEIN RIC8"/>
    <property type="match status" value="1"/>
</dbReference>
<gene>
    <name evidence="3" type="ORF">Bca52824_060258</name>
</gene>
<feature type="compositionally biased region" description="Acidic residues" evidence="1">
    <location>
        <begin position="1"/>
        <end position="13"/>
    </location>
</feature>
<dbReference type="Pfam" id="PF00786">
    <property type="entry name" value="PBD"/>
    <property type="match status" value="2"/>
</dbReference>
<dbReference type="PANTHER" id="PTHR46325:SF22">
    <property type="entry name" value="CRIB DOMAIN-CONTAINING PROTEIN"/>
    <property type="match status" value="1"/>
</dbReference>
<feature type="compositionally biased region" description="Basic and acidic residues" evidence="1">
    <location>
        <begin position="87"/>
        <end position="107"/>
    </location>
</feature>
<organism evidence="3 4">
    <name type="scientific">Brassica carinata</name>
    <name type="common">Ethiopian mustard</name>
    <name type="synonym">Abyssinian cabbage</name>
    <dbReference type="NCBI Taxonomy" id="52824"/>
    <lineage>
        <taxon>Eukaryota</taxon>
        <taxon>Viridiplantae</taxon>
        <taxon>Streptophyta</taxon>
        <taxon>Embryophyta</taxon>
        <taxon>Tracheophyta</taxon>
        <taxon>Spermatophyta</taxon>
        <taxon>Magnoliopsida</taxon>
        <taxon>eudicotyledons</taxon>
        <taxon>Gunneridae</taxon>
        <taxon>Pentapetalae</taxon>
        <taxon>rosids</taxon>
        <taxon>malvids</taxon>
        <taxon>Brassicales</taxon>
        <taxon>Brassicaceae</taxon>
        <taxon>Brassiceae</taxon>
        <taxon>Brassica</taxon>
    </lineage>
</organism>
<reference evidence="3 4" key="1">
    <citation type="submission" date="2020-02" db="EMBL/GenBank/DDBJ databases">
        <authorList>
            <person name="Ma Q."/>
            <person name="Huang Y."/>
            <person name="Song X."/>
            <person name="Pei D."/>
        </authorList>
    </citation>
    <scope>NUCLEOTIDE SEQUENCE [LARGE SCALE GENOMIC DNA]</scope>
    <source>
        <strain evidence="3">Sxm20200214</strain>
        <tissue evidence="3">Leaf</tissue>
    </source>
</reference>
<feature type="domain" description="CRIB" evidence="2">
    <location>
        <begin position="116"/>
        <end position="129"/>
    </location>
</feature>
<evidence type="ECO:0000259" key="2">
    <source>
        <dbReference type="PROSITE" id="PS50108"/>
    </source>
</evidence>
<dbReference type="PROSITE" id="PS50108">
    <property type="entry name" value="CRIB"/>
    <property type="match status" value="2"/>
</dbReference>
<dbReference type="CDD" id="cd00132">
    <property type="entry name" value="CRIB"/>
    <property type="match status" value="2"/>
</dbReference>
<feature type="region of interest" description="Disordered" evidence="1">
    <location>
        <begin position="1"/>
        <end position="291"/>
    </location>
</feature>
<feature type="compositionally biased region" description="Polar residues" evidence="1">
    <location>
        <begin position="271"/>
        <end position="281"/>
    </location>
</feature>
<dbReference type="AlphaFoldDB" id="A0A8X7QVU7"/>